<dbReference type="PANTHER" id="PTHR34975">
    <property type="entry name" value="SPORE GERMINATION PROTEIN A2"/>
    <property type="match status" value="1"/>
</dbReference>
<feature type="transmembrane region" description="Helical" evidence="8">
    <location>
        <begin position="41"/>
        <end position="59"/>
    </location>
</feature>
<dbReference type="InterPro" id="IPR004761">
    <property type="entry name" value="Spore_GerAB"/>
</dbReference>
<accession>A0ABU6NE62</accession>
<keyword evidence="6 8" id="KW-1133">Transmembrane helix</keyword>
<evidence type="ECO:0000256" key="4">
    <source>
        <dbReference type="ARBA" id="ARBA00022544"/>
    </source>
</evidence>
<feature type="transmembrane region" description="Helical" evidence="8">
    <location>
        <begin position="218"/>
        <end position="247"/>
    </location>
</feature>
<keyword evidence="10" id="KW-1185">Reference proteome</keyword>
<dbReference type="PANTHER" id="PTHR34975:SF2">
    <property type="entry name" value="SPORE GERMINATION PROTEIN A2"/>
    <property type="match status" value="1"/>
</dbReference>
<evidence type="ECO:0000256" key="2">
    <source>
        <dbReference type="ARBA" id="ARBA00007998"/>
    </source>
</evidence>
<feature type="transmembrane region" description="Helical" evidence="8">
    <location>
        <begin position="85"/>
        <end position="106"/>
    </location>
</feature>
<proteinExistence type="inferred from homology"/>
<dbReference type="Pfam" id="PF03845">
    <property type="entry name" value="Spore_permease"/>
    <property type="match status" value="1"/>
</dbReference>
<evidence type="ECO:0000256" key="8">
    <source>
        <dbReference type="SAM" id="Phobius"/>
    </source>
</evidence>
<sequence length="362" mass="40958">MIEKGKISALQMSLMIVPTIIATVVLIVPAITGKYAERDMWISPILASLNGFFTVLIVYKLHKCYPNETFIQYSKHIIGRLPGKVLGLAYLFFLLHLCGIICREYADFVIVSFLPKTPMIVVAGSLIFVCAFAVRGGVEVLGRAAQLLVPLFLLPPLLFFLLIPDFKFENIFPIAGHGMIPPILGAIVPQAWFSEIFLISILLPFVKDREKGRKFGMITVLFTMFILVFTNIVNIFLFGATVSSFNYPVFTAFRYISIGDFFEHLESIVIALWVLGAFIKVAVFYYVLVIGTAQWLNLSDYRPIVFPLGFLITIFSIWVTANAQEMGHFLETIYPFYGTIGFTFIPLLLLIFNLFRKKLKNR</sequence>
<dbReference type="EMBL" id="JARMQG010000370">
    <property type="protein sequence ID" value="MED3564495.1"/>
    <property type="molecule type" value="Genomic_DNA"/>
</dbReference>
<organism evidence="9 10">
    <name type="scientific">Bacillus xiapuensis</name>
    <dbReference type="NCBI Taxonomy" id="2014075"/>
    <lineage>
        <taxon>Bacteria</taxon>
        <taxon>Bacillati</taxon>
        <taxon>Bacillota</taxon>
        <taxon>Bacilli</taxon>
        <taxon>Bacillales</taxon>
        <taxon>Bacillaceae</taxon>
        <taxon>Bacillus</taxon>
    </lineage>
</organism>
<feature type="transmembrane region" description="Helical" evidence="8">
    <location>
        <begin position="267"/>
        <end position="289"/>
    </location>
</feature>
<protein>
    <submittedName>
        <fullName evidence="9">Endospore germination permease</fullName>
    </submittedName>
</protein>
<feature type="transmembrane region" description="Helical" evidence="8">
    <location>
        <begin position="333"/>
        <end position="355"/>
    </location>
</feature>
<comment type="subcellular location">
    <subcellularLocation>
        <location evidence="1">Membrane</location>
        <topology evidence="1">Multi-pass membrane protein</topology>
    </subcellularLocation>
</comment>
<keyword evidence="4" id="KW-0309">Germination</keyword>
<feature type="transmembrane region" description="Helical" evidence="8">
    <location>
        <begin position="12"/>
        <end position="35"/>
    </location>
</feature>
<gene>
    <name evidence="9" type="ORF">P4447_18935</name>
</gene>
<reference evidence="9 10" key="1">
    <citation type="submission" date="2023-03" db="EMBL/GenBank/DDBJ databases">
        <title>Bacillus Genome Sequencing.</title>
        <authorList>
            <person name="Dunlap C."/>
        </authorList>
    </citation>
    <scope>NUCLEOTIDE SEQUENCE [LARGE SCALE GENOMIC DNA]</scope>
    <source>
        <strain evidence="9 10">B-14544</strain>
    </source>
</reference>
<evidence type="ECO:0000313" key="9">
    <source>
        <dbReference type="EMBL" id="MED3564495.1"/>
    </source>
</evidence>
<evidence type="ECO:0000256" key="6">
    <source>
        <dbReference type="ARBA" id="ARBA00022989"/>
    </source>
</evidence>
<comment type="similarity">
    <text evidence="2">Belongs to the amino acid-polyamine-organocation (APC) superfamily. Spore germination protein (SGP) (TC 2.A.3.9) family.</text>
</comment>
<feature type="transmembrane region" description="Helical" evidence="8">
    <location>
        <begin position="145"/>
        <end position="163"/>
    </location>
</feature>
<comment type="caution">
    <text evidence="9">The sequence shown here is derived from an EMBL/GenBank/DDBJ whole genome shotgun (WGS) entry which is preliminary data.</text>
</comment>
<feature type="transmembrane region" description="Helical" evidence="8">
    <location>
        <begin position="183"/>
        <end position="206"/>
    </location>
</feature>
<evidence type="ECO:0000256" key="5">
    <source>
        <dbReference type="ARBA" id="ARBA00022692"/>
    </source>
</evidence>
<evidence type="ECO:0000256" key="7">
    <source>
        <dbReference type="ARBA" id="ARBA00023136"/>
    </source>
</evidence>
<feature type="transmembrane region" description="Helical" evidence="8">
    <location>
        <begin position="301"/>
        <end position="321"/>
    </location>
</feature>
<evidence type="ECO:0000256" key="1">
    <source>
        <dbReference type="ARBA" id="ARBA00004141"/>
    </source>
</evidence>
<evidence type="ECO:0000256" key="3">
    <source>
        <dbReference type="ARBA" id="ARBA00022448"/>
    </source>
</evidence>
<evidence type="ECO:0000313" key="10">
    <source>
        <dbReference type="Proteomes" id="UP001330749"/>
    </source>
</evidence>
<dbReference type="NCBIfam" id="TIGR00912">
    <property type="entry name" value="2A0309"/>
    <property type="match status" value="1"/>
</dbReference>
<keyword evidence="3" id="KW-0813">Transport</keyword>
<keyword evidence="5 8" id="KW-0812">Transmembrane</keyword>
<name>A0ABU6NE62_9BACI</name>
<feature type="transmembrane region" description="Helical" evidence="8">
    <location>
        <begin position="118"/>
        <end position="138"/>
    </location>
</feature>
<dbReference type="Proteomes" id="UP001330749">
    <property type="component" value="Unassembled WGS sequence"/>
</dbReference>
<keyword evidence="7 8" id="KW-0472">Membrane</keyword>